<dbReference type="CDD" id="cd00063">
    <property type="entry name" value="FN3"/>
    <property type="match status" value="1"/>
</dbReference>
<dbReference type="Pfam" id="PF00041">
    <property type="entry name" value="fn3"/>
    <property type="match status" value="1"/>
</dbReference>
<dbReference type="InterPro" id="IPR013783">
    <property type="entry name" value="Ig-like_fold"/>
</dbReference>
<dbReference type="PANTHER" id="PTHR46708">
    <property type="entry name" value="TENASCIN"/>
    <property type="match status" value="1"/>
</dbReference>
<dbReference type="InterPro" id="IPR050991">
    <property type="entry name" value="ECM_Regulatory_Proteins"/>
</dbReference>
<dbReference type="AlphaFoldDB" id="A0A3B5ARQ5"/>
<protein>
    <recommendedName>
        <fullName evidence="2">Fibronectin type-III domain-containing protein</fullName>
    </recommendedName>
</protein>
<organism evidence="3">
    <name type="scientific">Stegastes partitus</name>
    <name type="common">bicolor damselfish</name>
    <dbReference type="NCBI Taxonomy" id="144197"/>
    <lineage>
        <taxon>Eukaryota</taxon>
        <taxon>Metazoa</taxon>
        <taxon>Chordata</taxon>
        <taxon>Craniata</taxon>
        <taxon>Vertebrata</taxon>
        <taxon>Euteleostomi</taxon>
        <taxon>Actinopterygii</taxon>
        <taxon>Neopterygii</taxon>
        <taxon>Teleostei</taxon>
        <taxon>Neoteleostei</taxon>
        <taxon>Acanthomorphata</taxon>
        <taxon>Ovalentaria</taxon>
        <taxon>Pomacentridae</taxon>
        <taxon>Stegastes</taxon>
    </lineage>
</organism>
<dbReference type="Gene3D" id="2.60.40.10">
    <property type="entry name" value="Immunoglobulins"/>
    <property type="match status" value="1"/>
</dbReference>
<sequence length="86" mass="9346">SITIRWDAPSVTVKNYRITYGTSGEALQEFSIPGTQTYATITGLKPGTDYTITVYAVSGRGDSPASNTPVYITHRTGTAMRKKRNS</sequence>
<dbReference type="GeneTree" id="ENSGT00940000178292"/>
<feature type="domain" description="Fibronectin type-III" evidence="2">
    <location>
        <begin position="1"/>
        <end position="76"/>
    </location>
</feature>
<reference evidence="3" key="1">
    <citation type="submission" date="2023-09" db="UniProtKB">
        <authorList>
            <consortium name="Ensembl"/>
        </authorList>
    </citation>
    <scope>IDENTIFICATION</scope>
</reference>
<evidence type="ECO:0000313" key="3">
    <source>
        <dbReference type="Ensembl" id="ENSSPAP00000020459.1"/>
    </source>
</evidence>
<proteinExistence type="predicted"/>
<evidence type="ECO:0000256" key="1">
    <source>
        <dbReference type="ARBA" id="ARBA00022737"/>
    </source>
</evidence>
<dbReference type="InterPro" id="IPR003961">
    <property type="entry name" value="FN3_dom"/>
</dbReference>
<dbReference type="PANTHER" id="PTHR46708:SF2">
    <property type="entry name" value="FIBRONECTIN TYPE-III DOMAIN-CONTAINING PROTEIN"/>
    <property type="match status" value="1"/>
</dbReference>
<dbReference type="PROSITE" id="PS50853">
    <property type="entry name" value="FN3"/>
    <property type="match status" value="1"/>
</dbReference>
<dbReference type="STRING" id="144197.ENSSPAP00000020459"/>
<dbReference type="SUPFAM" id="SSF49265">
    <property type="entry name" value="Fibronectin type III"/>
    <property type="match status" value="1"/>
</dbReference>
<name>A0A3B5ARQ5_9TELE</name>
<evidence type="ECO:0000259" key="2">
    <source>
        <dbReference type="PROSITE" id="PS50853"/>
    </source>
</evidence>
<keyword evidence="1" id="KW-0677">Repeat</keyword>
<dbReference type="InterPro" id="IPR036116">
    <property type="entry name" value="FN3_sf"/>
</dbReference>
<dbReference type="Ensembl" id="ENSSPAT00000020770.1">
    <property type="protein sequence ID" value="ENSSPAP00000020459.1"/>
    <property type="gene ID" value="ENSSPAG00000015438.1"/>
</dbReference>
<accession>A0A3B5ARQ5</accession>